<feature type="signal peptide" evidence="1">
    <location>
        <begin position="1"/>
        <end position="26"/>
    </location>
</feature>
<keyword evidence="1" id="KW-0732">Signal</keyword>
<keyword evidence="3" id="KW-1185">Reference proteome</keyword>
<dbReference type="RefSeq" id="WP_379487804.1">
    <property type="nucleotide sequence ID" value="NZ_JBHLWK010000015.1"/>
</dbReference>
<protein>
    <submittedName>
        <fullName evidence="2">Uncharacterized protein</fullName>
    </submittedName>
</protein>
<evidence type="ECO:0000313" key="3">
    <source>
        <dbReference type="Proteomes" id="UP001589798"/>
    </source>
</evidence>
<dbReference type="Proteomes" id="UP001589798">
    <property type="component" value="Unassembled WGS sequence"/>
</dbReference>
<feature type="chain" id="PRO_5046515795" evidence="1">
    <location>
        <begin position="27"/>
        <end position="93"/>
    </location>
</feature>
<reference evidence="2 3" key="1">
    <citation type="submission" date="2024-09" db="EMBL/GenBank/DDBJ databases">
        <authorList>
            <person name="Sun Q."/>
            <person name="Mori K."/>
        </authorList>
    </citation>
    <scope>NUCLEOTIDE SEQUENCE [LARGE SCALE GENOMIC DNA]</scope>
    <source>
        <strain evidence="2 3">CCM 7706</strain>
    </source>
</reference>
<sequence>MQQIGQRRRVLSLAAIFALSGAAARAVFQLVETRWQIATFVVIALTLDIGTADGETRRFGPRFVIHAACATAAIVAVKWHLEGVSPMVRHLLA</sequence>
<organism evidence="2 3">
    <name type="scientific">Novosphingobium soli</name>
    <dbReference type="NCBI Taxonomy" id="574956"/>
    <lineage>
        <taxon>Bacteria</taxon>
        <taxon>Pseudomonadati</taxon>
        <taxon>Pseudomonadota</taxon>
        <taxon>Alphaproteobacteria</taxon>
        <taxon>Sphingomonadales</taxon>
        <taxon>Sphingomonadaceae</taxon>
        <taxon>Novosphingobium</taxon>
    </lineage>
</organism>
<evidence type="ECO:0000256" key="1">
    <source>
        <dbReference type="SAM" id="SignalP"/>
    </source>
</evidence>
<name>A0ABV6CWG5_9SPHN</name>
<comment type="caution">
    <text evidence="2">The sequence shown here is derived from an EMBL/GenBank/DDBJ whole genome shotgun (WGS) entry which is preliminary data.</text>
</comment>
<dbReference type="EMBL" id="JBHLWK010000015">
    <property type="protein sequence ID" value="MFC0205068.1"/>
    <property type="molecule type" value="Genomic_DNA"/>
</dbReference>
<evidence type="ECO:0000313" key="2">
    <source>
        <dbReference type="EMBL" id="MFC0205068.1"/>
    </source>
</evidence>
<proteinExistence type="predicted"/>
<gene>
    <name evidence="2" type="ORF">ACFFJC_12415</name>
</gene>
<accession>A0ABV6CWG5</accession>